<evidence type="ECO:0000313" key="3">
    <source>
        <dbReference type="Proteomes" id="UP000016462"/>
    </source>
</evidence>
<organism evidence="2 3">
    <name type="scientific">Agrococcus pavilionensis RW1</name>
    <dbReference type="NCBI Taxonomy" id="1330458"/>
    <lineage>
        <taxon>Bacteria</taxon>
        <taxon>Bacillati</taxon>
        <taxon>Actinomycetota</taxon>
        <taxon>Actinomycetes</taxon>
        <taxon>Micrococcales</taxon>
        <taxon>Microbacteriaceae</taxon>
        <taxon>Agrococcus</taxon>
    </lineage>
</organism>
<name>U1LPF2_9MICO</name>
<comment type="caution">
    <text evidence="2">The sequence shown here is derived from an EMBL/GenBank/DDBJ whole genome shotgun (WGS) entry which is preliminary data.</text>
</comment>
<gene>
    <name evidence="2" type="ORF">L332_07385</name>
</gene>
<keyword evidence="1" id="KW-1133">Transmembrane helix</keyword>
<keyword evidence="3" id="KW-1185">Reference proteome</keyword>
<keyword evidence="1" id="KW-0812">Transmembrane</keyword>
<keyword evidence="1" id="KW-0472">Membrane</keyword>
<accession>U1LPF2</accession>
<feature type="transmembrane region" description="Helical" evidence="1">
    <location>
        <begin position="23"/>
        <end position="47"/>
    </location>
</feature>
<sequence length="249" mass="25423">MARAGIREQWRDLNAARPGPGPLAVWALALGLGAALGLITGVGNGALIRADAPARSDVAASAAAVAWAERTFPTFEPVTVHGRGDAAVELPAHAGIISATYRGDDDFNVVVVDRFDRMTDVDYAVSTVGAYSGHTAFGYDSSDAVALRVTADDGASWNLTISPIASAPGFTSAGTGDAVFLHEGEPATMTAMHGGDEPILITELTGDADATSTSLLFNESAVSGEPARLGSGPSLVVVEAVGDWSLTID</sequence>
<proteinExistence type="predicted"/>
<evidence type="ECO:0000256" key="1">
    <source>
        <dbReference type="SAM" id="Phobius"/>
    </source>
</evidence>
<reference evidence="2 3" key="1">
    <citation type="journal article" date="2013" name="Genome Announc.">
        <title>First draft genome sequence from a member of the genus agrococcus, isolated from modern microbialites.</title>
        <authorList>
            <person name="White R.A.III."/>
            <person name="Grassa C.J."/>
            <person name="Suttle C.A."/>
        </authorList>
    </citation>
    <scope>NUCLEOTIDE SEQUENCE [LARGE SCALE GENOMIC DNA]</scope>
    <source>
        <strain evidence="2 3">RW1</strain>
    </source>
</reference>
<evidence type="ECO:0000313" key="2">
    <source>
        <dbReference type="EMBL" id="ERG64274.1"/>
    </source>
</evidence>
<dbReference type="RefSeq" id="WP_021010470.1">
    <property type="nucleotide sequence ID" value="NZ_ASHR01000024.1"/>
</dbReference>
<dbReference type="EMBL" id="ASHR01000024">
    <property type="protein sequence ID" value="ERG64274.1"/>
    <property type="molecule type" value="Genomic_DNA"/>
</dbReference>
<protein>
    <submittedName>
        <fullName evidence="2">Uncharacterized protein</fullName>
    </submittedName>
</protein>
<dbReference type="AlphaFoldDB" id="U1LPF2"/>
<dbReference type="Proteomes" id="UP000016462">
    <property type="component" value="Unassembled WGS sequence"/>
</dbReference>